<organism evidence="4 5">
    <name type="scientific">Myodes glareolus</name>
    <name type="common">Bank vole</name>
    <name type="synonym">Clethrionomys glareolus</name>
    <dbReference type="NCBI Taxonomy" id="447135"/>
    <lineage>
        <taxon>Eukaryota</taxon>
        <taxon>Metazoa</taxon>
        <taxon>Chordata</taxon>
        <taxon>Craniata</taxon>
        <taxon>Vertebrata</taxon>
        <taxon>Euteleostomi</taxon>
        <taxon>Mammalia</taxon>
        <taxon>Eutheria</taxon>
        <taxon>Euarchontoglires</taxon>
        <taxon>Glires</taxon>
        <taxon>Rodentia</taxon>
        <taxon>Myomorpha</taxon>
        <taxon>Muroidea</taxon>
        <taxon>Cricetidae</taxon>
        <taxon>Arvicolinae</taxon>
        <taxon>Myodes</taxon>
    </lineage>
</organism>
<dbReference type="InterPro" id="IPR003006">
    <property type="entry name" value="Ig/MHC_CS"/>
</dbReference>
<dbReference type="InterPro" id="IPR050380">
    <property type="entry name" value="Immune_Resp_Modulators"/>
</dbReference>
<feature type="domain" description="Ig-like" evidence="3">
    <location>
        <begin position="126"/>
        <end position="225"/>
    </location>
</feature>
<evidence type="ECO:0000313" key="5">
    <source>
        <dbReference type="Proteomes" id="UP001488838"/>
    </source>
</evidence>
<dbReference type="FunFam" id="2.60.40.10:FF:001739">
    <property type="entry name" value="Ig gamma-2A chain C region"/>
    <property type="match status" value="1"/>
</dbReference>
<dbReference type="CDD" id="cd21817">
    <property type="entry name" value="IgC1_CH1_IgEG"/>
    <property type="match status" value="1"/>
</dbReference>
<name>A0AAW0H2W0_MYOGA</name>
<dbReference type="SMART" id="SM00407">
    <property type="entry name" value="IGc1"/>
    <property type="match status" value="2"/>
</dbReference>
<feature type="transmembrane region" description="Helical" evidence="2">
    <location>
        <begin position="352"/>
        <end position="377"/>
    </location>
</feature>
<dbReference type="PROSITE" id="PS50835">
    <property type="entry name" value="IG_LIKE"/>
    <property type="match status" value="3"/>
</dbReference>
<dbReference type="InterPro" id="IPR003597">
    <property type="entry name" value="Ig_C1-set"/>
</dbReference>
<dbReference type="Gene3D" id="2.60.40.10">
    <property type="entry name" value="Immunoglobulins"/>
    <property type="match status" value="3"/>
</dbReference>
<dbReference type="SUPFAM" id="SSF48726">
    <property type="entry name" value="Immunoglobulin"/>
    <property type="match status" value="3"/>
</dbReference>
<keyword evidence="1" id="KW-0393">Immunoglobulin domain</keyword>
<reference evidence="4 5" key="1">
    <citation type="journal article" date="2023" name="bioRxiv">
        <title>Conserved and derived expression patterns and positive selection on dental genes reveal complex evolutionary context of ever-growing rodent molars.</title>
        <authorList>
            <person name="Calamari Z.T."/>
            <person name="Song A."/>
            <person name="Cohen E."/>
            <person name="Akter M."/>
            <person name="Roy R.D."/>
            <person name="Hallikas O."/>
            <person name="Christensen M.M."/>
            <person name="Li P."/>
            <person name="Marangoni P."/>
            <person name="Jernvall J."/>
            <person name="Klein O.D."/>
        </authorList>
    </citation>
    <scope>NUCLEOTIDE SEQUENCE [LARGE SCALE GENOMIC DNA]</scope>
    <source>
        <strain evidence="4">V071</strain>
    </source>
</reference>
<feature type="domain" description="Ig-like" evidence="3">
    <location>
        <begin position="234"/>
        <end position="331"/>
    </location>
</feature>
<keyword evidence="2" id="KW-0812">Transmembrane</keyword>
<gene>
    <name evidence="4" type="ORF">U0070_003674</name>
</gene>
<dbReference type="InterPro" id="IPR036179">
    <property type="entry name" value="Ig-like_dom_sf"/>
</dbReference>
<dbReference type="AlphaFoldDB" id="A0AAW0H2W0"/>
<dbReference type="PROSITE" id="PS00290">
    <property type="entry name" value="IG_MHC"/>
    <property type="match status" value="1"/>
</dbReference>
<dbReference type="CDD" id="cd05768">
    <property type="entry name" value="IgC1_CH3_IgAGD_CH4_IgAEM"/>
    <property type="match status" value="1"/>
</dbReference>
<dbReference type="EMBL" id="JBBHLL010000880">
    <property type="protein sequence ID" value="KAK7797199.1"/>
    <property type="molecule type" value="Genomic_DNA"/>
</dbReference>
<feature type="domain" description="Ig-like" evidence="3">
    <location>
        <begin position="8"/>
        <end position="100"/>
    </location>
</feature>
<protein>
    <recommendedName>
        <fullName evidence="3">Ig-like domain-containing protein</fullName>
    </recommendedName>
</protein>
<keyword evidence="2" id="KW-1133">Transmembrane helix</keyword>
<evidence type="ECO:0000259" key="3">
    <source>
        <dbReference type="PROSITE" id="PS50835"/>
    </source>
</evidence>
<keyword evidence="5" id="KW-1185">Reference proteome</keyword>
<accession>A0AAW0H2W0</accession>
<dbReference type="Pfam" id="PF07654">
    <property type="entry name" value="C1-set"/>
    <property type="match status" value="3"/>
</dbReference>
<comment type="caution">
    <text evidence="4">The sequence shown here is derived from an EMBL/GenBank/DDBJ whole genome shotgun (WGS) entry which is preliminary data.</text>
</comment>
<sequence>MSTTTTAPSVYPLAPGCGGTSGSTVTLGCLVKGYFPEPVTVTWNSGALTSGVHIFPAVLHSGLYSLSSSVTVPSSMWPSQTITCNVAHPASSTKVDKKIGQRPLPTPCPTCPTCHKCPAPELLGGPSVFIFPPKPKDVLMMSLQPKITCVVVDVSEDERDVQFSWFVGNKEEKTAQTQSHEEPFNSTLRVVSVLPIKHNDWLSGKEFKCKVNNKGLPSPIEKTISKRKGQVREPQVYTFAPPAEQMTKTEVSVTCLVTGFFPEDIDVEWRQSNGQPEQNYRNTPPILDSEGSYFMYSKLNVQKSRWDRGEQFTCSVVHEALHNHQTTKTISRSREVELDDNCAEALDGELDGLWTTITIFITLFLLSVCYSATVTLFKVKWIFSSVVELKQTISPDYRNMIGQGA</sequence>
<dbReference type="InterPro" id="IPR013783">
    <property type="entry name" value="Ig-like_fold"/>
</dbReference>
<dbReference type="Proteomes" id="UP001488838">
    <property type="component" value="Unassembled WGS sequence"/>
</dbReference>
<keyword evidence="2" id="KW-0472">Membrane</keyword>
<proteinExistence type="predicted"/>
<dbReference type="FunFam" id="2.60.40.10:FF:000463">
    <property type="entry name" value="Immunoglobulin heavy constant gamma 1"/>
    <property type="match status" value="1"/>
</dbReference>
<dbReference type="InterPro" id="IPR007110">
    <property type="entry name" value="Ig-like_dom"/>
</dbReference>
<dbReference type="PANTHER" id="PTHR23411">
    <property type="entry name" value="TAPASIN"/>
    <property type="match status" value="1"/>
</dbReference>
<evidence type="ECO:0000256" key="1">
    <source>
        <dbReference type="ARBA" id="ARBA00023319"/>
    </source>
</evidence>
<dbReference type="FunFam" id="2.60.40.10:FF:001129">
    <property type="entry name" value="Immunoglobulin heavy constant gamma 1"/>
    <property type="match status" value="1"/>
</dbReference>
<evidence type="ECO:0000313" key="4">
    <source>
        <dbReference type="EMBL" id="KAK7797199.1"/>
    </source>
</evidence>
<evidence type="ECO:0000256" key="2">
    <source>
        <dbReference type="SAM" id="Phobius"/>
    </source>
</evidence>